<evidence type="ECO:0000313" key="2">
    <source>
        <dbReference type="Proteomes" id="UP000001024"/>
    </source>
</evidence>
<dbReference type="AlphaFoldDB" id="Q9HKK7"/>
<accession>Q9HKK7</accession>
<keyword evidence="2" id="KW-1185">Reference proteome</keyword>
<organism evidence="1 2">
    <name type="scientific">Thermoplasma acidophilum (strain ATCC 25905 / DSM 1728 / JCM 9062 / NBRC 15155 / AMRC-C165)</name>
    <dbReference type="NCBI Taxonomy" id="273075"/>
    <lineage>
        <taxon>Archaea</taxon>
        <taxon>Methanobacteriati</taxon>
        <taxon>Thermoplasmatota</taxon>
        <taxon>Thermoplasmata</taxon>
        <taxon>Thermoplasmatales</taxon>
        <taxon>Thermoplasmataceae</taxon>
        <taxon>Thermoplasma</taxon>
    </lineage>
</organism>
<dbReference type="PaxDb" id="273075-Ta0590"/>
<dbReference type="HOGENOM" id="CLU_1922919_0_0_2"/>
<protein>
    <submittedName>
        <fullName evidence="1">Uncharacterized protein</fullName>
    </submittedName>
</protein>
<gene>
    <name evidence="1" type="ordered locus">Ta0590</name>
</gene>
<dbReference type="OrthoDB" id="378980at2157"/>
<dbReference type="Proteomes" id="UP000001024">
    <property type="component" value="Chromosome"/>
</dbReference>
<dbReference type="eggNOG" id="arCOG07386">
    <property type="taxonomic scope" value="Archaea"/>
</dbReference>
<dbReference type="EnsemblBacteria" id="CAC11730">
    <property type="protein sequence ID" value="CAC11730"/>
    <property type="gene ID" value="CAC11730"/>
</dbReference>
<dbReference type="RefSeq" id="WP_010901015.1">
    <property type="nucleotide sequence ID" value="NC_002578.1"/>
</dbReference>
<evidence type="ECO:0000313" key="1">
    <source>
        <dbReference type="EMBL" id="CAC11730.1"/>
    </source>
</evidence>
<dbReference type="KEGG" id="tac:Ta0590"/>
<dbReference type="STRING" id="273075.gene:9571810"/>
<name>Q9HKK7_THEAC</name>
<dbReference type="InParanoid" id="Q9HKK7"/>
<reference evidence="1 2" key="1">
    <citation type="journal article" date="2000" name="Nature">
        <title>The genome sequence of the thermoacidophilic scavenger Thermoplasma acidophilum.</title>
        <authorList>
            <person name="Ruepp A."/>
            <person name="Graml W."/>
            <person name="Santos-Martinez M.L."/>
            <person name="Koretke K.K."/>
            <person name="Volker C."/>
            <person name="Mewes H.W."/>
            <person name="Frishman D."/>
            <person name="Stocker S."/>
            <person name="Lupas A.N."/>
            <person name="Baumeister W."/>
        </authorList>
    </citation>
    <scope>NUCLEOTIDE SEQUENCE [LARGE SCALE GENOMIC DNA]</scope>
    <source>
        <strain evidence="2">ATCC 25905 / DSM 1728 / JCM 9062 / NBRC 15155 / AMRC-C165</strain>
    </source>
</reference>
<proteinExistence type="predicted"/>
<dbReference type="EMBL" id="AL445064">
    <property type="protein sequence ID" value="CAC11730.1"/>
    <property type="molecule type" value="Genomic_DNA"/>
</dbReference>
<sequence length="135" mass="15883">MDKQKAIEFLERNAALFDVRDLKNFMENYFGGNFYTDISNINSDGEYSFISEVTGIIGEKSVQKDERVIRYRKFWIGGRIIFTLWNEEIDRYAGLMQESAKLIFVFCRIRITQFGIEGSLGLRGFIDRYQKDSMQ</sequence>